<accession>A0A6V7WPF9</accession>
<protein>
    <submittedName>
        <fullName evidence="2">Uncharacterized protein</fullName>
    </submittedName>
</protein>
<dbReference type="EMBL" id="CAJEWN010000718">
    <property type="protein sequence ID" value="CAD2188888.1"/>
    <property type="molecule type" value="Genomic_DNA"/>
</dbReference>
<proteinExistence type="predicted"/>
<reference evidence="2 3" key="1">
    <citation type="submission" date="2020-08" db="EMBL/GenBank/DDBJ databases">
        <authorList>
            <person name="Koutsovoulos G."/>
            <person name="Danchin GJ E."/>
        </authorList>
    </citation>
    <scope>NUCLEOTIDE SEQUENCE [LARGE SCALE GENOMIC DNA]</scope>
</reference>
<evidence type="ECO:0000313" key="2">
    <source>
        <dbReference type="EMBL" id="CAD2188888.1"/>
    </source>
</evidence>
<gene>
    <name evidence="2" type="ORF">MENT_LOCUS41568</name>
</gene>
<keyword evidence="1" id="KW-0175">Coiled coil</keyword>
<evidence type="ECO:0000313" key="3">
    <source>
        <dbReference type="Proteomes" id="UP000580250"/>
    </source>
</evidence>
<sequence length="147" mass="17476">MNGEGLSNCEAELKPSLSDYVKLQTKYIEEKEKSLNLEKKIFYLENGLKEKEKQTFQQIIDEKMKEVENKSLKEKEKNEKEMNEKFQKIKSDNEQKDEKINLLEKTNDLSNKKIAELTNELEKLKNIKSLVSLIRVRTMRQWTIGQY</sequence>
<name>A0A6V7WPF9_MELEN</name>
<organism evidence="2 3">
    <name type="scientific">Meloidogyne enterolobii</name>
    <name type="common">Root-knot nematode worm</name>
    <name type="synonym">Meloidogyne mayaguensis</name>
    <dbReference type="NCBI Taxonomy" id="390850"/>
    <lineage>
        <taxon>Eukaryota</taxon>
        <taxon>Metazoa</taxon>
        <taxon>Ecdysozoa</taxon>
        <taxon>Nematoda</taxon>
        <taxon>Chromadorea</taxon>
        <taxon>Rhabditida</taxon>
        <taxon>Tylenchina</taxon>
        <taxon>Tylenchomorpha</taxon>
        <taxon>Tylenchoidea</taxon>
        <taxon>Meloidogynidae</taxon>
        <taxon>Meloidogyninae</taxon>
        <taxon>Meloidogyne</taxon>
    </lineage>
</organism>
<evidence type="ECO:0000256" key="1">
    <source>
        <dbReference type="SAM" id="Coils"/>
    </source>
</evidence>
<dbReference type="Proteomes" id="UP000580250">
    <property type="component" value="Unassembled WGS sequence"/>
</dbReference>
<dbReference type="AlphaFoldDB" id="A0A6V7WPF9"/>
<comment type="caution">
    <text evidence="2">The sequence shown here is derived from an EMBL/GenBank/DDBJ whole genome shotgun (WGS) entry which is preliminary data.</text>
</comment>
<feature type="coiled-coil region" evidence="1">
    <location>
        <begin position="64"/>
        <end position="127"/>
    </location>
</feature>